<gene>
    <name evidence="1" type="ORF">CMV_012694</name>
</gene>
<evidence type="ECO:0000313" key="2">
    <source>
        <dbReference type="Proteomes" id="UP000737018"/>
    </source>
</evidence>
<reference evidence="1" key="1">
    <citation type="submission" date="2020-03" db="EMBL/GenBank/DDBJ databases">
        <title>Castanea mollissima Vanexum genome sequencing.</title>
        <authorList>
            <person name="Staton M."/>
        </authorList>
    </citation>
    <scope>NUCLEOTIDE SEQUENCE</scope>
    <source>
        <tissue evidence="1">Leaf</tissue>
    </source>
</reference>
<proteinExistence type="predicted"/>
<comment type="caution">
    <text evidence="1">The sequence shown here is derived from an EMBL/GenBank/DDBJ whole genome shotgun (WGS) entry which is preliminary data.</text>
</comment>
<accession>A0A8J4VMQ9</accession>
<dbReference type="AlphaFoldDB" id="A0A8J4VMQ9"/>
<evidence type="ECO:0000313" key="1">
    <source>
        <dbReference type="EMBL" id="KAF3962845.1"/>
    </source>
</evidence>
<name>A0A8J4VMQ9_9ROSI</name>
<dbReference type="OrthoDB" id="1743856at2759"/>
<protein>
    <recommendedName>
        <fullName evidence="3">Reverse transcriptase zinc-binding domain-containing protein</fullName>
    </recommendedName>
</protein>
<organism evidence="1 2">
    <name type="scientific">Castanea mollissima</name>
    <name type="common">Chinese chestnut</name>
    <dbReference type="NCBI Taxonomy" id="60419"/>
    <lineage>
        <taxon>Eukaryota</taxon>
        <taxon>Viridiplantae</taxon>
        <taxon>Streptophyta</taxon>
        <taxon>Embryophyta</taxon>
        <taxon>Tracheophyta</taxon>
        <taxon>Spermatophyta</taxon>
        <taxon>Magnoliopsida</taxon>
        <taxon>eudicotyledons</taxon>
        <taxon>Gunneridae</taxon>
        <taxon>Pentapetalae</taxon>
        <taxon>rosids</taxon>
        <taxon>fabids</taxon>
        <taxon>Fagales</taxon>
        <taxon>Fagaceae</taxon>
        <taxon>Castanea</taxon>
    </lineage>
</organism>
<sequence>MEWKAERIRGCFTKEDADAILSIPLSLHRPKDRLIWAESQSGQFTVKSTYRLAYEANRGGGNADCSNPSTRKNVWKGLWRMNLPQKIKHFAWRAARNILASKEALR</sequence>
<dbReference type="Proteomes" id="UP000737018">
    <property type="component" value="Unassembled WGS sequence"/>
</dbReference>
<dbReference type="EMBL" id="JRKL02001646">
    <property type="protein sequence ID" value="KAF3962845.1"/>
    <property type="molecule type" value="Genomic_DNA"/>
</dbReference>
<evidence type="ECO:0008006" key="3">
    <source>
        <dbReference type="Google" id="ProtNLM"/>
    </source>
</evidence>
<keyword evidence="2" id="KW-1185">Reference proteome</keyword>